<protein>
    <recommendedName>
        <fullName evidence="1">Zinc knuckle CX2CX4HX4C domain-containing protein</fullName>
    </recommendedName>
</protein>
<organism evidence="2 3">
    <name type="scientific">Hevea brasiliensis</name>
    <name type="common">Para rubber tree</name>
    <name type="synonym">Siphonia brasiliensis</name>
    <dbReference type="NCBI Taxonomy" id="3981"/>
    <lineage>
        <taxon>Eukaryota</taxon>
        <taxon>Viridiplantae</taxon>
        <taxon>Streptophyta</taxon>
        <taxon>Embryophyta</taxon>
        <taxon>Tracheophyta</taxon>
        <taxon>Spermatophyta</taxon>
        <taxon>Magnoliopsida</taxon>
        <taxon>eudicotyledons</taxon>
        <taxon>Gunneridae</taxon>
        <taxon>Pentapetalae</taxon>
        <taxon>rosids</taxon>
        <taxon>fabids</taxon>
        <taxon>Malpighiales</taxon>
        <taxon>Euphorbiaceae</taxon>
        <taxon>Crotonoideae</taxon>
        <taxon>Micrandreae</taxon>
        <taxon>Hevea</taxon>
    </lineage>
</organism>
<evidence type="ECO:0000259" key="1">
    <source>
        <dbReference type="Pfam" id="PF14392"/>
    </source>
</evidence>
<comment type="caution">
    <text evidence="2">The sequence shown here is derived from an EMBL/GenBank/DDBJ whole genome shotgun (WGS) entry which is preliminary data.</text>
</comment>
<dbReference type="InterPro" id="IPR040256">
    <property type="entry name" value="At4g02000-like"/>
</dbReference>
<dbReference type="PANTHER" id="PTHR31286">
    <property type="entry name" value="GLYCINE-RICH CELL WALL STRUCTURAL PROTEIN 1.8-LIKE"/>
    <property type="match status" value="1"/>
</dbReference>
<feature type="domain" description="Zinc knuckle CX2CX4HX4C" evidence="1">
    <location>
        <begin position="118"/>
        <end position="165"/>
    </location>
</feature>
<reference evidence="2 3" key="1">
    <citation type="journal article" date="2020" name="Mol. Plant">
        <title>The Chromosome-Based Rubber Tree Genome Provides New Insights into Spurge Genome Evolution and Rubber Biosynthesis.</title>
        <authorList>
            <person name="Liu J."/>
            <person name="Shi C."/>
            <person name="Shi C.C."/>
            <person name="Li W."/>
            <person name="Zhang Q.J."/>
            <person name="Zhang Y."/>
            <person name="Li K."/>
            <person name="Lu H.F."/>
            <person name="Shi C."/>
            <person name="Zhu S.T."/>
            <person name="Xiao Z.Y."/>
            <person name="Nan H."/>
            <person name="Yue Y."/>
            <person name="Zhu X.G."/>
            <person name="Wu Y."/>
            <person name="Hong X.N."/>
            <person name="Fan G.Y."/>
            <person name="Tong Y."/>
            <person name="Zhang D."/>
            <person name="Mao C.L."/>
            <person name="Liu Y.L."/>
            <person name="Hao S.J."/>
            <person name="Liu W.Q."/>
            <person name="Lv M.Q."/>
            <person name="Zhang H.B."/>
            <person name="Liu Y."/>
            <person name="Hu-Tang G.R."/>
            <person name="Wang J.P."/>
            <person name="Wang J.H."/>
            <person name="Sun Y.H."/>
            <person name="Ni S.B."/>
            <person name="Chen W.B."/>
            <person name="Zhang X.C."/>
            <person name="Jiao Y.N."/>
            <person name="Eichler E.E."/>
            <person name="Li G.H."/>
            <person name="Liu X."/>
            <person name="Gao L.Z."/>
        </authorList>
    </citation>
    <scope>NUCLEOTIDE SEQUENCE [LARGE SCALE GENOMIC DNA]</scope>
    <source>
        <strain evidence="3">cv. GT1</strain>
        <tissue evidence="2">Leaf</tissue>
    </source>
</reference>
<accession>A0A6A6MLE1</accession>
<proteinExistence type="predicted"/>
<dbReference type="Pfam" id="PF14392">
    <property type="entry name" value="zf-CCHC_4"/>
    <property type="match status" value="1"/>
</dbReference>
<dbReference type="AlphaFoldDB" id="A0A6A6MLE1"/>
<keyword evidence="3" id="KW-1185">Reference proteome</keyword>
<evidence type="ECO:0000313" key="2">
    <source>
        <dbReference type="EMBL" id="KAF2312986.1"/>
    </source>
</evidence>
<sequence>MANTMDAGPMNLDLASISLEQEEEKGVVIKDDDSAEEAIDNSMCLVGEFFMDGVVNFNAMKQAMETLWCPRKVHDLPIGFMFEQMVSIIGNYVGEYIEADFSNFTDAWRSYMRLRVWIDVRNPLKRCMKLKKSGGEWVWVVFKYKRLPTFCFIYGKLGHSERFCEQDYPSERPFGV</sequence>
<gene>
    <name evidence="2" type="ORF">GH714_003079</name>
</gene>
<dbReference type="Proteomes" id="UP000467840">
    <property type="component" value="Chromosome 15"/>
</dbReference>
<dbReference type="InterPro" id="IPR025836">
    <property type="entry name" value="Zn_knuckle_CX2CX4HX4C"/>
</dbReference>
<name>A0A6A6MLE1_HEVBR</name>
<dbReference type="EMBL" id="JAAGAX010000005">
    <property type="protein sequence ID" value="KAF2312986.1"/>
    <property type="molecule type" value="Genomic_DNA"/>
</dbReference>
<evidence type="ECO:0000313" key="3">
    <source>
        <dbReference type="Proteomes" id="UP000467840"/>
    </source>
</evidence>
<dbReference type="PANTHER" id="PTHR31286:SF153">
    <property type="entry name" value="DUF4283 DOMAIN PROTEIN"/>
    <property type="match status" value="1"/>
</dbReference>